<dbReference type="Proteomes" id="UP001219525">
    <property type="component" value="Unassembled WGS sequence"/>
</dbReference>
<reference evidence="1" key="1">
    <citation type="submission" date="2023-03" db="EMBL/GenBank/DDBJ databases">
        <title>Massive genome expansion in bonnet fungi (Mycena s.s.) driven by repeated elements and novel gene families across ecological guilds.</title>
        <authorList>
            <consortium name="Lawrence Berkeley National Laboratory"/>
            <person name="Harder C.B."/>
            <person name="Miyauchi S."/>
            <person name="Viragh M."/>
            <person name="Kuo A."/>
            <person name="Thoen E."/>
            <person name="Andreopoulos B."/>
            <person name="Lu D."/>
            <person name="Skrede I."/>
            <person name="Drula E."/>
            <person name="Henrissat B."/>
            <person name="Morin E."/>
            <person name="Kohler A."/>
            <person name="Barry K."/>
            <person name="LaButti K."/>
            <person name="Morin E."/>
            <person name="Salamov A."/>
            <person name="Lipzen A."/>
            <person name="Mereny Z."/>
            <person name="Hegedus B."/>
            <person name="Baldrian P."/>
            <person name="Stursova M."/>
            <person name="Weitz H."/>
            <person name="Taylor A."/>
            <person name="Grigoriev I.V."/>
            <person name="Nagy L.G."/>
            <person name="Martin F."/>
            <person name="Kauserud H."/>
        </authorList>
    </citation>
    <scope>NUCLEOTIDE SEQUENCE</scope>
    <source>
        <strain evidence="1">9144</strain>
    </source>
</reference>
<comment type="caution">
    <text evidence="1">The sequence shown here is derived from an EMBL/GenBank/DDBJ whole genome shotgun (WGS) entry which is preliminary data.</text>
</comment>
<evidence type="ECO:0000313" key="1">
    <source>
        <dbReference type="EMBL" id="KAJ7208887.1"/>
    </source>
</evidence>
<gene>
    <name evidence="1" type="ORF">GGX14DRAFT_395507</name>
</gene>
<proteinExistence type="predicted"/>
<organism evidence="1 2">
    <name type="scientific">Mycena pura</name>
    <dbReference type="NCBI Taxonomy" id="153505"/>
    <lineage>
        <taxon>Eukaryota</taxon>
        <taxon>Fungi</taxon>
        <taxon>Dikarya</taxon>
        <taxon>Basidiomycota</taxon>
        <taxon>Agaricomycotina</taxon>
        <taxon>Agaricomycetes</taxon>
        <taxon>Agaricomycetidae</taxon>
        <taxon>Agaricales</taxon>
        <taxon>Marasmiineae</taxon>
        <taxon>Mycenaceae</taxon>
        <taxon>Mycena</taxon>
    </lineage>
</organism>
<evidence type="ECO:0000313" key="2">
    <source>
        <dbReference type="Proteomes" id="UP001219525"/>
    </source>
</evidence>
<keyword evidence="2" id="KW-1185">Reference proteome</keyword>
<sequence>MNWGPFGSSATSIPVVTAASCTEWARRREDLSAVASIMLLTLVWIASGKSRFDSWRVLGADLLIEVPDQVAIEQAGERGQAAQRRCQGRGNSHIHQAYEQQAGIDKALSGRACIDEALSWVMYIDEALRGQMRAGLTGFIALSGH</sequence>
<accession>A0AAD6VCS4</accession>
<dbReference type="AlphaFoldDB" id="A0AAD6VCS4"/>
<protein>
    <submittedName>
        <fullName evidence="1">Uncharacterized protein</fullName>
    </submittedName>
</protein>
<dbReference type="EMBL" id="JARJCW010000032">
    <property type="protein sequence ID" value="KAJ7208887.1"/>
    <property type="molecule type" value="Genomic_DNA"/>
</dbReference>
<name>A0AAD6VCS4_9AGAR</name>